<reference evidence="1" key="1">
    <citation type="submission" date="2020-08" db="EMBL/GenBank/DDBJ databases">
        <title>Genome public.</title>
        <authorList>
            <person name="Liu C."/>
            <person name="Sun Q."/>
        </authorList>
    </citation>
    <scope>NUCLEOTIDE SEQUENCE</scope>
    <source>
        <strain evidence="1">NSJ-28</strain>
    </source>
</reference>
<evidence type="ECO:0008006" key="3">
    <source>
        <dbReference type="Google" id="ProtNLM"/>
    </source>
</evidence>
<proteinExistence type="predicted"/>
<evidence type="ECO:0000313" key="2">
    <source>
        <dbReference type="Proteomes" id="UP000606499"/>
    </source>
</evidence>
<name>A0A923RV68_9FIRM</name>
<dbReference type="AlphaFoldDB" id="A0A923RV68"/>
<dbReference type="Proteomes" id="UP000606499">
    <property type="component" value="Unassembled WGS sequence"/>
</dbReference>
<sequence>MLKVKELMDGVNAVVVRLYPDRTVYTDVLPEKFERPSFFLRPEGRKITSRTSCIVAVEQMITIQCIDKVGDRYETETARLYDVTDTLSDAFLQRGALICGDRWLTADRIDISRSLDVADVTITVTYEDNRPAAPVTQPVVESVGAETTPKEE</sequence>
<dbReference type="EMBL" id="JACOPL010000003">
    <property type="protein sequence ID" value="MBC5724707.1"/>
    <property type="molecule type" value="Genomic_DNA"/>
</dbReference>
<comment type="caution">
    <text evidence="1">The sequence shown here is derived from an EMBL/GenBank/DDBJ whole genome shotgun (WGS) entry which is preliminary data.</text>
</comment>
<dbReference type="Pfam" id="PF20765">
    <property type="entry name" value="Phage_tail_terminator_8"/>
    <property type="match status" value="1"/>
</dbReference>
<dbReference type="RefSeq" id="WP_186949639.1">
    <property type="nucleotide sequence ID" value="NZ_JACOPL010000003.1"/>
</dbReference>
<gene>
    <name evidence="1" type="ORF">H8S45_04435</name>
</gene>
<organism evidence="1 2">
    <name type="scientific">Agathobaculum faecis</name>
    <dbReference type="NCBI Taxonomy" id="2763013"/>
    <lineage>
        <taxon>Bacteria</taxon>
        <taxon>Bacillati</taxon>
        <taxon>Bacillota</taxon>
        <taxon>Clostridia</taxon>
        <taxon>Eubacteriales</taxon>
        <taxon>Butyricicoccaceae</taxon>
        <taxon>Agathobaculum</taxon>
    </lineage>
</organism>
<evidence type="ECO:0000313" key="1">
    <source>
        <dbReference type="EMBL" id="MBC5724707.1"/>
    </source>
</evidence>
<accession>A0A923RV68</accession>
<protein>
    <recommendedName>
        <fullName evidence="3">Phage protein</fullName>
    </recommendedName>
</protein>
<keyword evidence="2" id="KW-1185">Reference proteome</keyword>
<dbReference type="InterPro" id="IPR049254">
    <property type="entry name" value="Phage_tail_terminator"/>
</dbReference>